<dbReference type="PANTHER" id="PTHR42928:SF5">
    <property type="entry name" value="BLR1237 PROTEIN"/>
    <property type="match status" value="1"/>
</dbReference>
<reference evidence="2 3" key="1">
    <citation type="journal article" date="2009" name="Int. J. Syst. Evol. Microbiol.">
        <title>Transfer of Teichococcus ludipueritiae and Muricoccus roseus to the genus Roseomonas, as Roseomonas ludipueritiae comb. nov. and Roseomonas rosea comb. nov., respectively, and emended description of the genus Roseomonas.</title>
        <authorList>
            <person name="Sanchez-Porro C."/>
            <person name="Gallego V."/>
            <person name="Busse H.J."/>
            <person name="Kampfer P."/>
            <person name="Ventosa A."/>
        </authorList>
    </citation>
    <scope>NUCLEOTIDE SEQUENCE [LARGE SCALE GENOMIC DNA]</scope>
    <source>
        <strain evidence="2 3">DSM 14915</strain>
    </source>
</reference>
<proteinExistence type="inferred from homology"/>
<dbReference type="Gene3D" id="3.40.190.150">
    <property type="entry name" value="Bordetella uptake gene, domain 1"/>
    <property type="match status" value="1"/>
</dbReference>
<dbReference type="SUPFAM" id="SSF53850">
    <property type="entry name" value="Periplasmic binding protein-like II"/>
    <property type="match status" value="1"/>
</dbReference>
<gene>
    <name evidence="2" type="ORF">IBL25_02180</name>
</gene>
<keyword evidence="3" id="KW-1185">Reference proteome</keyword>
<comment type="similarity">
    <text evidence="1">Belongs to the UPF0065 (bug) family.</text>
</comment>
<dbReference type="Proteomes" id="UP000603940">
    <property type="component" value="Unassembled WGS sequence"/>
</dbReference>
<dbReference type="Gene3D" id="3.40.190.10">
    <property type="entry name" value="Periplasmic binding protein-like II"/>
    <property type="match status" value="1"/>
</dbReference>
<dbReference type="Pfam" id="PF03401">
    <property type="entry name" value="TctC"/>
    <property type="match status" value="1"/>
</dbReference>
<name>A0ABR7R253_9PROT</name>
<evidence type="ECO:0000313" key="2">
    <source>
        <dbReference type="EMBL" id="MBC9175752.1"/>
    </source>
</evidence>
<sequence length="327" mass="34797">MKRRDILWRGGLAAGLPALAAPVVWAQGGAWPNRPIRMIVPYTPGAATDAMARLAALKLQERLGVTVVVENRPGGSGTLGGQLLLQAPADGYTIMGSASIHPMARHVMKDVPYDPVRDFLPLARSARGPCVLVMDPRRPETTLAEVIAAARAQPGKWSFATSSLGAAGHLASIEFNRAAGTAIEIVPYRGSAPALTDVAAGNAQLMFDPVLATLPMIRGGQLRGLGIATPARTPLAPELPTLAESGLPGFEFHSWYGVWGPRNLPPEIAARINTAIVEGLHEPEMVRRLAGQGFEPVRETIPEIEAAIARDVQHSAELLRIAKFEPQ</sequence>
<organism evidence="2 3">
    <name type="scientific">Pseudoroseomonas ludipueritiae</name>
    <dbReference type="NCBI Taxonomy" id="198093"/>
    <lineage>
        <taxon>Bacteria</taxon>
        <taxon>Pseudomonadati</taxon>
        <taxon>Pseudomonadota</taxon>
        <taxon>Alphaproteobacteria</taxon>
        <taxon>Acetobacterales</taxon>
        <taxon>Acetobacteraceae</taxon>
        <taxon>Pseudoroseomonas</taxon>
    </lineage>
</organism>
<dbReference type="EMBL" id="JACTUZ010000004">
    <property type="protein sequence ID" value="MBC9175752.1"/>
    <property type="molecule type" value="Genomic_DNA"/>
</dbReference>
<dbReference type="RefSeq" id="WP_187776922.1">
    <property type="nucleotide sequence ID" value="NZ_JBHTKP010000001.1"/>
</dbReference>
<dbReference type="PANTHER" id="PTHR42928">
    <property type="entry name" value="TRICARBOXYLATE-BINDING PROTEIN"/>
    <property type="match status" value="1"/>
</dbReference>
<comment type="caution">
    <text evidence="2">The sequence shown here is derived from an EMBL/GenBank/DDBJ whole genome shotgun (WGS) entry which is preliminary data.</text>
</comment>
<accession>A0ABR7R253</accession>
<dbReference type="InterPro" id="IPR042100">
    <property type="entry name" value="Bug_dom1"/>
</dbReference>
<evidence type="ECO:0000313" key="3">
    <source>
        <dbReference type="Proteomes" id="UP000603940"/>
    </source>
</evidence>
<protein>
    <submittedName>
        <fullName evidence="2">Tripartite tricarboxylate transporter substrate binding protein</fullName>
    </submittedName>
</protein>
<evidence type="ECO:0000256" key="1">
    <source>
        <dbReference type="ARBA" id="ARBA00006987"/>
    </source>
</evidence>
<dbReference type="PIRSF" id="PIRSF017082">
    <property type="entry name" value="YflP"/>
    <property type="match status" value="1"/>
</dbReference>
<dbReference type="InterPro" id="IPR005064">
    <property type="entry name" value="BUG"/>
</dbReference>